<dbReference type="RefSeq" id="WP_102766077.1">
    <property type="nucleotide sequence ID" value="NZ_POSP01000001.1"/>
</dbReference>
<dbReference type="InterPro" id="IPR002197">
    <property type="entry name" value="HTH_Fis"/>
</dbReference>
<evidence type="ECO:0000256" key="4">
    <source>
        <dbReference type="ARBA" id="ARBA00023163"/>
    </source>
</evidence>
<dbReference type="Pfam" id="PF02954">
    <property type="entry name" value="HTH_8"/>
    <property type="match status" value="1"/>
</dbReference>
<dbReference type="EMBL" id="POSP01000001">
    <property type="protein sequence ID" value="PND39943.1"/>
    <property type="molecule type" value="Genomic_DNA"/>
</dbReference>
<dbReference type="InterPro" id="IPR025943">
    <property type="entry name" value="Sigma_54_int_dom_ATP-bd_2"/>
</dbReference>
<dbReference type="SUPFAM" id="SSF52172">
    <property type="entry name" value="CheY-like"/>
    <property type="match status" value="1"/>
</dbReference>
<dbReference type="PROSITE" id="PS50045">
    <property type="entry name" value="SIGMA54_INTERACT_4"/>
    <property type="match status" value="1"/>
</dbReference>
<dbReference type="PROSITE" id="PS50110">
    <property type="entry name" value="RESPONSE_REGULATORY"/>
    <property type="match status" value="1"/>
</dbReference>
<dbReference type="InterPro" id="IPR009057">
    <property type="entry name" value="Homeodomain-like_sf"/>
</dbReference>
<evidence type="ECO:0000256" key="6">
    <source>
        <dbReference type="SAM" id="Coils"/>
    </source>
</evidence>
<dbReference type="Gene3D" id="1.10.8.60">
    <property type="match status" value="1"/>
</dbReference>
<evidence type="ECO:0000256" key="5">
    <source>
        <dbReference type="PROSITE-ProRule" id="PRU00169"/>
    </source>
</evidence>
<feature type="coiled-coil region" evidence="6">
    <location>
        <begin position="401"/>
        <end position="428"/>
    </location>
</feature>
<gene>
    <name evidence="9" type="ORF">C1O66_00620</name>
</gene>
<sequence>MAILILDDDPDVALAARLLLQRRFGPVRLLHQPEALLPALDAGDVELLLLDMNFLPGRTDGAQGLELLQRALAHSPELPLIVMTAYAEVNLAVAALKAGAFDFVTKPWDNAKLCATVAAALARRAPQGGVGQPSALLGEAPAMRELRALIQSVAPTEANVLVLGEMGSGKELVAREIHAGSKRVGEIFLAVDLGALSETTLESELFGHKRGSFTDARQERPGRFQAAAGGTLFLDEVANLPLAGQAKLLTVLERREVTPLGADRALPVDVRIVSATNLDEAALFDPLRFRPDLLYRLNTIVLRVPPLRERREDIPLLARHYLAAYAQQYGKPLRDCSAAAWQALQANDWPGNVRALRHACERAVILGQGTQLEAADFGLNAATIQAPAAATAATSSAGPSLSLHEREREALDQALRQAEGNISQAARLLGLSRAALYRRMEKHGL</sequence>
<dbReference type="OrthoDB" id="9761705at2"/>
<dbReference type="InterPro" id="IPR058031">
    <property type="entry name" value="AAA_lid_NorR"/>
</dbReference>
<dbReference type="SUPFAM" id="SSF46689">
    <property type="entry name" value="Homeodomain-like"/>
    <property type="match status" value="1"/>
</dbReference>
<evidence type="ECO:0000313" key="10">
    <source>
        <dbReference type="Proteomes" id="UP000235916"/>
    </source>
</evidence>
<keyword evidence="2" id="KW-0067">ATP-binding</keyword>
<dbReference type="AlphaFoldDB" id="A0A2N8L2J9"/>
<dbReference type="GO" id="GO:0000160">
    <property type="term" value="P:phosphorelay signal transduction system"/>
    <property type="evidence" value="ECO:0007669"/>
    <property type="project" value="InterPro"/>
</dbReference>
<dbReference type="SUPFAM" id="SSF52540">
    <property type="entry name" value="P-loop containing nucleoside triphosphate hydrolases"/>
    <property type="match status" value="1"/>
</dbReference>
<feature type="domain" description="Sigma-54 factor interaction" evidence="7">
    <location>
        <begin position="136"/>
        <end position="365"/>
    </location>
</feature>
<dbReference type="Pfam" id="PF25601">
    <property type="entry name" value="AAA_lid_14"/>
    <property type="match status" value="1"/>
</dbReference>
<dbReference type="PANTHER" id="PTHR32071">
    <property type="entry name" value="TRANSCRIPTIONAL REGULATORY PROTEIN"/>
    <property type="match status" value="1"/>
</dbReference>
<dbReference type="GO" id="GO:0006355">
    <property type="term" value="P:regulation of DNA-templated transcription"/>
    <property type="evidence" value="ECO:0007669"/>
    <property type="project" value="InterPro"/>
</dbReference>
<name>A0A2N8L2J9_9BURK</name>
<comment type="caution">
    <text evidence="9">The sequence shown here is derived from an EMBL/GenBank/DDBJ whole genome shotgun (WGS) entry which is preliminary data.</text>
</comment>
<reference evidence="9 10" key="1">
    <citation type="submission" date="2018-01" db="EMBL/GenBank/DDBJ databases">
        <title>Draft genome sequence of Paucibacter aquatile CR182 isolated from freshwater of the Nakdong River.</title>
        <authorList>
            <person name="Choi A."/>
            <person name="Chung E.J."/>
        </authorList>
    </citation>
    <scope>NUCLEOTIDE SEQUENCE [LARGE SCALE GENOMIC DNA]</scope>
    <source>
        <strain evidence="9 10">CR182</strain>
    </source>
</reference>
<dbReference type="PANTHER" id="PTHR32071:SF113">
    <property type="entry name" value="ALGINATE BIOSYNTHESIS TRANSCRIPTIONAL REGULATORY PROTEIN ALGB"/>
    <property type="match status" value="1"/>
</dbReference>
<dbReference type="PRINTS" id="PR01590">
    <property type="entry name" value="HTHFIS"/>
</dbReference>
<dbReference type="SMART" id="SM00448">
    <property type="entry name" value="REC"/>
    <property type="match status" value="1"/>
</dbReference>
<evidence type="ECO:0000256" key="1">
    <source>
        <dbReference type="ARBA" id="ARBA00022741"/>
    </source>
</evidence>
<dbReference type="Gene3D" id="3.40.50.2300">
    <property type="match status" value="1"/>
</dbReference>
<evidence type="ECO:0000256" key="2">
    <source>
        <dbReference type="ARBA" id="ARBA00022840"/>
    </source>
</evidence>
<organism evidence="9 10">
    <name type="scientific">Kinneretia aquatilis</name>
    <dbReference type="NCBI Taxonomy" id="2070761"/>
    <lineage>
        <taxon>Bacteria</taxon>
        <taxon>Pseudomonadati</taxon>
        <taxon>Pseudomonadota</taxon>
        <taxon>Betaproteobacteria</taxon>
        <taxon>Burkholderiales</taxon>
        <taxon>Sphaerotilaceae</taxon>
        <taxon>Roseateles</taxon>
    </lineage>
</organism>
<keyword evidence="3" id="KW-0805">Transcription regulation</keyword>
<protein>
    <submittedName>
        <fullName evidence="9">Sigma-54-dependent Fis family transcriptional regulator</fullName>
    </submittedName>
</protein>
<dbReference type="Pfam" id="PF00072">
    <property type="entry name" value="Response_reg"/>
    <property type="match status" value="1"/>
</dbReference>
<evidence type="ECO:0000259" key="8">
    <source>
        <dbReference type="PROSITE" id="PS50110"/>
    </source>
</evidence>
<accession>A0A2N8L2J9</accession>
<dbReference type="InterPro" id="IPR027417">
    <property type="entry name" value="P-loop_NTPase"/>
</dbReference>
<dbReference type="InterPro" id="IPR002078">
    <property type="entry name" value="Sigma_54_int"/>
</dbReference>
<dbReference type="SMART" id="SM00382">
    <property type="entry name" value="AAA"/>
    <property type="match status" value="1"/>
</dbReference>
<evidence type="ECO:0000259" key="7">
    <source>
        <dbReference type="PROSITE" id="PS50045"/>
    </source>
</evidence>
<feature type="modified residue" description="4-aspartylphosphate" evidence="5">
    <location>
        <position position="51"/>
    </location>
</feature>
<dbReference type="Gene3D" id="1.10.10.60">
    <property type="entry name" value="Homeodomain-like"/>
    <property type="match status" value="1"/>
</dbReference>
<dbReference type="InterPro" id="IPR001789">
    <property type="entry name" value="Sig_transdc_resp-reg_receiver"/>
</dbReference>
<keyword evidence="4" id="KW-0804">Transcription</keyword>
<dbReference type="GO" id="GO:0043565">
    <property type="term" value="F:sequence-specific DNA binding"/>
    <property type="evidence" value="ECO:0007669"/>
    <property type="project" value="InterPro"/>
</dbReference>
<keyword evidence="6" id="KW-0175">Coiled coil</keyword>
<dbReference type="CDD" id="cd00009">
    <property type="entry name" value="AAA"/>
    <property type="match status" value="1"/>
</dbReference>
<dbReference type="Pfam" id="PF00158">
    <property type="entry name" value="Sigma54_activat"/>
    <property type="match status" value="1"/>
</dbReference>
<dbReference type="Gene3D" id="3.40.50.300">
    <property type="entry name" value="P-loop containing nucleotide triphosphate hydrolases"/>
    <property type="match status" value="1"/>
</dbReference>
<keyword evidence="5" id="KW-0597">Phosphoprotein</keyword>
<evidence type="ECO:0000256" key="3">
    <source>
        <dbReference type="ARBA" id="ARBA00023015"/>
    </source>
</evidence>
<proteinExistence type="predicted"/>
<dbReference type="GO" id="GO:0005524">
    <property type="term" value="F:ATP binding"/>
    <property type="evidence" value="ECO:0007669"/>
    <property type="project" value="UniProtKB-KW"/>
</dbReference>
<keyword evidence="1" id="KW-0547">Nucleotide-binding</keyword>
<keyword evidence="10" id="KW-1185">Reference proteome</keyword>
<dbReference type="PROSITE" id="PS00676">
    <property type="entry name" value="SIGMA54_INTERACT_2"/>
    <property type="match status" value="1"/>
</dbReference>
<dbReference type="InterPro" id="IPR003593">
    <property type="entry name" value="AAA+_ATPase"/>
</dbReference>
<feature type="domain" description="Response regulatory" evidence="8">
    <location>
        <begin position="2"/>
        <end position="121"/>
    </location>
</feature>
<dbReference type="InterPro" id="IPR011006">
    <property type="entry name" value="CheY-like_superfamily"/>
</dbReference>
<dbReference type="Proteomes" id="UP000235916">
    <property type="component" value="Unassembled WGS sequence"/>
</dbReference>
<dbReference type="FunFam" id="3.40.50.300:FF:000006">
    <property type="entry name" value="DNA-binding transcriptional regulator NtrC"/>
    <property type="match status" value="1"/>
</dbReference>
<evidence type="ECO:0000313" key="9">
    <source>
        <dbReference type="EMBL" id="PND39943.1"/>
    </source>
</evidence>